<accession>A0A7J4X317</accession>
<evidence type="ECO:0000313" key="2">
    <source>
        <dbReference type="EMBL" id="KAA3526111.1"/>
    </source>
</evidence>
<dbReference type="AlphaFoldDB" id="A0A7J4X317"/>
<feature type="region of interest" description="Disordered" evidence="1">
    <location>
        <begin position="1"/>
        <end position="83"/>
    </location>
</feature>
<organism evidence="2 3">
    <name type="scientific">Agrobacterium vitis</name>
    <name type="common">Rhizobium vitis</name>
    <dbReference type="NCBI Taxonomy" id="373"/>
    <lineage>
        <taxon>Bacteria</taxon>
        <taxon>Pseudomonadati</taxon>
        <taxon>Pseudomonadota</taxon>
        <taxon>Alphaproteobacteria</taxon>
        <taxon>Hyphomicrobiales</taxon>
        <taxon>Rhizobiaceae</taxon>
        <taxon>Rhizobium/Agrobacterium group</taxon>
        <taxon>Agrobacterium</taxon>
    </lineage>
</organism>
<dbReference type="RefSeq" id="WP_149916851.1">
    <property type="nucleotide sequence ID" value="NZ_QUSG01000008.1"/>
</dbReference>
<reference evidence="2 3" key="1">
    <citation type="submission" date="2018-08" db="EMBL/GenBank/DDBJ databases">
        <title>Genome sequencing of Agrobacterium vitis strain ICMP 10754.</title>
        <authorList>
            <person name="Visnovsky S.B."/>
            <person name="Pitman A.R."/>
        </authorList>
    </citation>
    <scope>NUCLEOTIDE SEQUENCE [LARGE SCALE GENOMIC DNA]</scope>
    <source>
        <strain evidence="2 3">ICMP 10754</strain>
    </source>
</reference>
<comment type="caution">
    <text evidence="2">The sequence shown here is derived from an EMBL/GenBank/DDBJ whole genome shotgun (WGS) entry which is preliminary data.</text>
</comment>
<sequence length="238" mass="24857">MAKEKTPEELAALAGAIGKDEGNGTAEQDNPVSDPEADGENGGLERISESNGTEGNKDSGTATAAKNGGTSITDNGGCAGTIDPDELAAQMSYSEFASLEPEAMPMIAAAGAYQALIAVGQAVAAKLSGAELTCGPHPASTFLAREMAGFVRKIGRRATADVLAQHLKIRKLRDSAEISTPERIALTAYIQTLLDLDAFIAAEREAQAKAQEKRQTPAPTPIEDTIFEPADDFFTPTY</sequence>
<dbReference type="Proteomes" id="UP000436911">
    <property type="component" value="Unassembled WGS sequence"/>
</dbReference>
<proteinExistence type="predicted"/>
<evidence type="ECO:0000256" key="1">
    <source>
        <dbReference type="SAM" id="MobiDB-lite"/>
    </source>
</evidence>
<dbReference type="EMBL" id="QUSG01000008">
    <property type="protein sequence ID" value="KAA3526111.1"/>
    <property type="molecule type" value="Genomic_DNA"/>
</dbReference>
<gene>
    <name evidence="2" type="ORF">DXT89_16430</name>
</gene>
<protein>
    <submittedName>
        <fullName evidence="2">Uncharacterized protein</fullName>
    </submittedName>
</protein>
<evidence type="ECO:0000313" key="3">
    <source>
        <dbReference type="Proteomes" id="UP000436911"/>
    </source>
</evidence>
<feature type="compositionally biased region" description="Polar residues" evidence="1">
    <location>
        <begin position="49"/>
        <end position="74"/>
    </location>
</feature>
<name>A0A7J4X317_AGRVI</name>